<keyword evidence="3" id="KW-1185">Reference proteome</keyword>
<feature type="region of interest" description="Disordered" evidence="1">
    <location>
        <begin position="14"/>
        <end position="51"/>
    </location>
</feature>
<evidence type="ECO:0000256" key="1">
    <source>
        <dbReference type="SAM" id="MobiDB-lite"/>
    </source>
</evidence>
<reference evidence="2" key="2">
    <citation type="submission" date="2023-04" db="EMBL/GenBank/DDBJ databases">
        <authorList>
            <person name="Bu L."/>
            <person name="Lu L."/>
            <person name="Laidemitt M.R."/>
            <person name="Zhang S.M."/>
            <person name="Mutuku M."/>
            <person name="Mkoji G."/>
            <person name="Steinauer M."/>
            <person name="Loker E.S."/>
        </authorList>
    </citation>
    <scope>NUCLEOTIDE SEQUENCE</scope>
    <source>
        <strain evidence="2">KasaAsao</strain>
        <tissue evidence="2">Whole Snail</tissue>
    </source>
</reference>
<organism evidence="2 3">
    <name type="scientific">Biomphalaria pfeifferi</name>
    <name type="common">Bloodfluke planorb</name>
    <name type="synonym">Freshwater snail</name>
    <dbReference type="NCBI Taxonomy" id="112525"/>
    <lineage>
        <taxon>Eukaryota</taxon>
        <taxon>Metazoa</taxon>
        <taxon>Spiralia</taxon>
        <taxon>Lophotrochozoa</taxon>
        <taxon>Mollusca</taxon>
        <taxon>Gastropoda</taxon>
        <taxon>Heterobranchia</taxon>
        <taxon>Euthyneura</taxon>
        <taxon>Panpulmonata</taxon>
        <taxon>Hygrophila</taxon>
        <taxon>Lymnaeoidea</taxon>
        <taxon>Planorbidae</taxon>
        <taxon>Biomphalaria</taxon>
    </lineage>
</organism>
<name>A0AAD8BJ54_BIOPF</name>
<gene>
    <name evidence="2" type="ORF">Bpfe_014890</name>
</gene>
<feature type="non-terminal residue" evidence="2">
    <location>
        <position position="51"/>
    </location>
</feature>
<protein>
    <submittedName>
        <fullName evidence="2">Sodium channel protein type 4 subunit alpha B</fullName>
    </submittedName>
</protein>
<feature type="compositionally biased region" description="Polar residues" evidence="1">
    <location>
        <begin position="32"/>
        <end position="45"/>
    </location>
</feature>
<evidence type="ECO:0000313" key="3">
    <source>
        <dbReference type="Proteomes" id="UP001233172"/>
    </source>
</evidence>
<sequence>FLFCFECSIIIPQHDSVSSGSGHSMDKDKTSESNPFLGNSGTGQNVEMKGK</sequence>
<accession>A0AAD8BJ54</accession>
<dbReference type="GO" id="GO:0034220">
    <property type="term" value="P:monoatomic ion transmembrane transport"/>
    <property type="evidence" value="ECO:0007669"/>
    <property type="project" value="UniProtKB-KW"/>
</dbReference>
<proteinExistence type="predicted"/>
<reference evidence="2" key="1">
    <citation type="journal article" date="2023" name="PLoS Negl. Trop. Dis.">
        <title>A genome sequence for Biomphalaria pfeifferi, the major vector snail for the human-infecting parasite Schistosoma mansoni.</title>
        <authorList>
            <person name="Bu L."/>
            <person name="Lu L."/>
            <person name="Laidemitt M.R."/>
            <person name="Zhang S.M."/>
            <person name="Mutuku M."/>
            <person name="Mkoji G."/>
            <person name="Steinauer M."/>
            <person name="Loker E.S."/>
        </authorList>
    </citation>
    <scope>NUCLEOTIDE SEQUENCE</scope>
    <source>
        <strain evidence="2">KasaAsao</strain>
    </source>
</reference>
<comment type="caution">
    <text evidence="2">The sequence shown here is derived from an EMBL/GenBank/DDBJ whole genome shotgun (WGS) entry which is preliminary data.</text>
</comment>
<feature type="non-terminal residue" evidence="2">
    <location>
        <position position="1"/>
    </location>
</feature>
<dbReference type="Proteomes" id="UP001233172">
    <property type="component" value="Unassembled WGS sequence"/>
</dbReference>
<keyword evidence="2" id="KW-0406">Ion transport</keyword>
<keyword evidence="2" id="KW-0813">Transport</keyword>
<evidence type="ECO:0000313" key="2">
    <source>
        <dbReference type="EMBL" id="KAK0055615.1"/>
    </source>
</evidence>
<dbReference type="EMBL" id="JASAOG010000068">
    <property type="protein sequence ID" value="KAK0055615.1"/>
    <property type="molecule type" value="Genomic_DNA"/>
</dbReference>
<keyword evidence="2" id="KW-0407">Ion channel</keyword>
<dbReference type="AlphaFoldDB" id="A0AAD8BJ54"/>